<dbReference type="GO" id="GO:0016853">
    <property type="term" value="F:isomerase activity"/>
    <property type="evidence" value="ECO:0007669"/>
    <property type="project" value="UniProtKB-KW"/>
</dbReference>
<protein>
    <submittedName>
        <fullName evidence="3">Uncharacterized protein</fullName>
    </submittedName>
</protein>
<dbReference type="Proteomes" id="UP000214603">
    <property type="component" value="Unassembled WGS sequence"/>
</dbReference>
<comment type="caution">
    <text evidence="3">The sequence shown here is derived from an EMBL/GenBank/DDBJ whole genome shotgun (WGS) entry which is preliminary data.</text>
</comment>
<evidence type="ECO:0000313" key="3">
    <source>
        <dbReference type="EMBL" id="OWT58426.1"/>
    </source>
</evidence>
<reference evidence="4" key="1">
    <citation type="submission" date="2017-06" db="EMBL/GenBank/DDBJ databases">
        <title>Herbaspirillum phytohormonus sp. nov., isolated from the root nodule of Robinia pseudoacacia in lead-zinc mine.</title>
        <authorList>
            <person name="Fan M."/>
            <person name="Lin Y."/>
        </authorList>
    </citation>
    <scope>NUCLEOTIDE SEQUENCE [LARGE SCALE GENOMIC DNA]</scope>
    <source>
        <strain evidence="4">SC-089</strain>
    </source>
</reference>
<dbReference type="InterPro" id="IPR007400">
    <property type="entry name" value="PrpF-like"/>
</dbReference>
<organism evidence="3 4">
    <name type="scientific">Candidimonas nitroreducens</name>
    <dbReference type="NCBI Taxonomy" id="683354"/>
    <lineage>
        <taxon>Bacteria</taxon>
        <taxon>Pseudomonadati</taxon>
        <taxon>Pseudomonadota</taxon>
        <taxon>Betaproteobacteria</taxon>
        <taxon>Burkholderiales</taxon>
        <taxon>Alcaligenaceae</taxon>
        <taxon>Candidimonas</taxon>
    </lineage>
</organism>
<dbReference type="SUPFAM" id="SSF54506">
    <property type="entry name" value="Diaminopimelate epimerase-like"/>
    <property type="match status" value="1"/>
</dbReference>
<keyword evidence="2" id="KW-0413">Isomerase</keyword>
<proteinExistence type="inferred from homology"/>
<accession>A0A225MB45</accession>
<name>A0A225MB45_9BURK</name>
<gene>
    <name evidence="3" type="ORF">CEY11_14145</name>
</gene>
<evidence type="ECO:0000313" key="4">
    <source>
        <dbReference type="Proteomes" id="UP000214603"/>
    </source>
</evidence>
<dbReference type="AlphaFoldDB" id="A0A225MB45"/>
<dbReference type="EMBL" id="NJIH01000008">
    <property type="protein sequence ID" value="OWT58426.1"/>
    <property type="molecule type" value="Genomic_DNA"/>
</dbReference>
<evidence type="ECO:0000256" key="2">
    <source>
        <dbReference type="ARBA" id="ARBA00023235"/>
    </source>
</evidence>
<comment type="similarity">
    <text evidence="1">Belongs to the PrpF family.</text>
</comment>
<keyword evidence="4" id="KW-1185">Reference proteome</keyword>
<sequence>MLALLHAAALPPRHAVTGAIGVAASLVLPDTVSSAFRGDAAFSRGVVSVLHPAGRIGISIELCSRGGRPGVARAGVVRTARKIMQGTVCVPAACPASRSGSGGR</sequence>
<evidence type="ECO:0000256" key="1">
    <source>
        <dbReference type="ARBA" id="ARBA00007673"/>
    </source>
</evidence>
<dbReference type="Pfam" id="PF04303">
    <property type="entry name" value="PrpF"/>
    <property type="match status" value="1"/>
</dbReference>